<name>A0A448WIV6_9PLAT</name>
<dbReference type="OrthoDB" id="6284796at2759"/>
<protein>
    <submittedName>
        <fullName evidence="2">Uncharacterized protein</fullName>
    </submittedName>
</protein>
<dbReference type="EMBL" id="CAAALY010015956">
    <property type="protein sequence ID" value="VEL12822.1"/>
    <property type="molecule type" value="Genomic_DNA"/>
</dbReference>
<evidence type="ECO:0000313" key="3">
    <source>
        <dbReference type="Proteomes" id="UP000784294"/>
    </source>
</evidence>
<feature type="region of interest" description="Disordered" evidence="1">
    <location>
        <begin position="11"/>
        <end position="66"/>
    </location>
</feature>
<keyword evidence="3" id="KW-1185">Reference proteome</keyword>
<sequence>MDNFDLVISLPLENVPPGGFDQPENSEESDLSNATDLEAIDVGGLLPSCDNKMPPSSPEKRRFPGSLDIKTSSESSIYTNEKEMTGKKQCVIAEDDCHPSQWAGPHFDWLSSTKAQAISPKSSLRSYILMQYLQASPYVPQVGDQVVYIPRGHRDYLATAWQHGRLPACLYHQTTGINKGNSTSATHPGRSLRLLNTNIDPVIPASNWMHSLGRWLVEGLDLEASPQERCTKFNATIMRVPDMEGSAGQLKCAKHLHVVQRRLDGLPWQIWPEIPVIPP</sequence>
<gene>
    <name evidence="2" type="ORF">PXEA_LOCUS6262</name>
</gene>
<dbReference type="Proteomes" id="UP000784294">
    <property type="component" value="Unassembled WGS sequence"/>
</dbReference>
<organism evidence="2 3">
    <name type="scientific">Protopolystoma xenopodis</name>
    <dbReference type="NCBI Taxonomy" id="117903"/>
    <lineage>
        <taxon>Eukaryota</taxon>
        <taxon>Metazoa</taxon>
        <taxon>Spiralia</taxon>
        <taxon>Lophotrochozoa</taxon>
        <taxon>Platyhelminthes</taxon>
        <taxon>Monogenea</taxon>
        <taxon>Polyopisthocotylea</taxon>
        <taxon>Polystomatidea</taxon>
        <taxon>Polystomatidae</taxon>
        <taxon>Protopolystoma</taxon>
    </lineage>
</organism>
<accession>A0A448WIV6</accession>
<comment type="caution">
    <text evidence="2">The sequence shown here is derived from an EMBL/GenBank/DDBJ whole genome shotgun (WGS) entry which is preliminary data.</text>
</comment>
<reference evidence="2" key="1">
    <citation type="submission" date="2018-11" db="EMBL/GenBank/DDBJ databases">
        <authorList>
            <consortium name="Pathogen Informatics"/>
        </authorList>
    </citation>
    <scope>NUCLEOTIDE SEQUENCE</scope>
</reference>
<evidence type="ECO:0000256" key="1">
    <source>
        <dbReference type="SAM" id="MobiDB-lite"/>
    </source>
</evidence>
<dbReference type="AlphaFoldDB" id="A0A448WIV6"/>
<proteinExistence type="predicted"/>
<evidence type="ECO:0000313" key="2">
    <source>
        <dbReference type="EMBL" id="VEL12822.1"/>
    </source>
</evidence>